<dbReference type="EMBL" id="AMQN01016891">
    <property type="status" value="NOT_ANNOTATED_CDS"/>
    <property type="molecule type" value="Genomic_DNA"/>
</dbReference>
<keyword evidence="4" id="KW-1185">Reference proteome</keyword>
<keyword evidence="1" id="KW-0472">Membrane</keyword>
<evidence type="ECO:0000313" key="2">
    <source>
        <dbReference type="EMBL" id="ELU17387.1"/>
    </source>
</evidence>
<reference evidence="3" key="3">
    <citation type="submission" date="2015-06" db="UniProtKB">
        <authorList>
            <consortium name="EnsemblMetazoa"/>
        </authorList>
    </citation>
    <scope>IDENTIFICATION</scope>
</reference>
<dbReference type="EMBL" id="KB292508">
    <property type="protein sequence ID" value="ELU17387.1"/>
    <property type="molecule type" value="Genomic_DNA"/>
</dbReference>
<evidence type="ECO:0000313" key="3">
    <source>
        <dbReference type="EnsemblMetazoa" id="CapteP198813"/>
    </source>
</evidence>
<gene>
    <name evidence="2" type="ORF">CAPTEDRAFT_198813</name>
</gene>
<organism evidence="2">
    <name type="scientific">Capitella teleta</name>
    <name type="common">Polychaete worm</name>
    <dbReference type="NCBI Taxonomy" id="283909"/>
    <lineage>
        <taxon>Eukaryota</taxon>
        <taxon>Metazoa</taxon>
        <taxon>Spiralia</taxon>
        <taxon>Lophotrochozoa</taxon>
        <taxon>Annelida</taxon>
        <taxon>Polychaeta</taxon>
        <taxon>Sedentaria</taxon>
        <taxon>Scolecida</taxon>
        <taxon>Capitellidae</taxon>
        <taxon>Capitella</taxon>
    </lineage>
</organism>
<reference evidence="2 4" key="2">
    <citation type="journal article" date="2013" name="Nature">
        <title>Insights into bilaterian evolution from three spiralian genomes.</title>
        <authorList>
            <person name="Simakov O."/>
            <person name="Marletaz F."/>
            <person name="Cho S.J."/>
            <person name="Edsinger-Gonzales E."/>
            <person name="Havlak P."/>
            <person name="Hellsten U."/>
            <person name="Kuo D.H."/>
            <person name="Larsson T."/>
            <person name="Lv J."/>
            <person name="Arendt D."/>
            <person name="Savage R."/>
            <person name="Osoegawa K."/>
            <person name="de Jong P."/>
            <person name="Grimwood J."/>
            <person name="Chapman J.A."/>
            <person name="Shapiro H."/>
            <person name="Aerts A."/>
            <person name="Otillar R.P."/>
            <person name="Terry A.Y."/>
            <person name="Boore J.L."/>
            <person name="Grigoriev I.V."/>
            <person name="Lindberg D.R."/>
            <person name="Seaver E.C."/>
            <person name="Weisblat D.A."/>
            <person name="Putnam N.H."/>
            <person name="Rokhsar D.S."/>
        </authorList>
    </citation>
    <scope>NUCLEOTIDE SEQUENCE</scope>
    <source>
        <strain evidence="2 4">I ESC-2004</strain>
    </source>
</reference>
<proteinExistence type="predicted"/>
<keyword evidence="1" id="KW-1133">Transmembrane helix</keyword>
<dbReference type="AlphaFoldDB" id="R7VFN6"/>
<evidence type="ECO:0000313" key="4">
    <source>
        <dbReference type="Proteomes" id="UP000014760"/>
    </source>
</evidence>
<sequence>MGFAFLLEGQESIRDVVLFIPIYKRDEHGFYGGCILCIRPAHAQKKWSFESSSVAINCLLVSPWASSRLGTADDDLGRLLQNACWLLSRAGVECPMRTYLGIPERFHHADSNSASRLYQQHNTRAFPLHTTLCEKLQITMESTLAWIVALILLIEAKVILGENYIPQFGMCLETEIVSTNEAELILEREHTLSSATDNCACKFGIQVETEINLAVYEFDCDDSVMTCPWKLEIFSDGCLTEERCCTKNWQARKLKFNAENSTLHLRMAQLSEGDTEFTVKISVSLSDSVEFKCGIPESSADFCPEPTTTTEALTTGALLIAMDEITSSNQEPTTQAPKGNSKTLTIAVAATAAGVAVIFIVLAVVFSCRFRNSSGIKSDSGADEFRY</sequence>
<dbReference type="HOGENOM" id="CLU_714215_0_0_1"/>
<feature type="transmembrane region" description="Helical" evidence="1">
    <location>
        <begin position="344"/>
        <end position="368"/>
    </location>
</feature>
<name>R7VFN6_CAPTE</name>
<accession>R7VFN6</accession>
<dbReference type="EnsemblMetazoa" id="CapteT198813">
    <property type="protein sequence ID" value="CapteP198813"/>
    <property type="gene ID" value="CapteG198813"/>
</dbReference>
<protein>
    <submittedName>
        <fullName evidence="2 3">Uncharacterized protein</fullName>
    </submittedName>
</protein>
<dbReference type="Proteomes" id="UP000014760">
    <property type="component" value="Unassembled WGS sequence"/>
</dbReference>
<keyword evidence="1" id="KW-0812">Transmembrane</keyword>
<reference evidence="4" key="1">
    <citation type="submission" date="2012-12" db="EMBL/GenBank/DDBJ databases">
        <authorList>
            <person name="Hellsten U."/>
            <person name="Grimwood J."/>
            <person name="Chapman J.A."/>
            <person name="Shapiro H."/>
            <person name="Aerts A."/>
            <person name="Otillar R.P."/>
            <person name="Terry A.Y."/>
            <person name="Boore J.L."/>
            <person name="Simakov O."/>
            <person name="Marletaz F."/>
            <person name="Cho S.-J."/>
            <person name="Edsinger-Gonzales E."/>
            <person name="Havlak P."/>
            <person name="Kuo D.-H."/>
            <person name="Larsson T."/>
            <person name="Lv J."/>
            <person name="Arendt D."/>
            <person name="Savage R."/>
            <person name="Osoegawa K."/>
            <person name="de Jong P."/>
            <person name="Lindberg D.R."/>
            <person name="Seaver E.C."/>
            <person name="Weisblat D.A."/>
            <person name="Putnam N.H."/>
            <person name="Grigoriev I.V."/>
            <person name="Rokhsar D.S."/>
        </authorList>
    </citation>
    <scope>NUCLEOTIDE SEQUENCE</scope>
    <source>
        <strain evidence="4">I ESC-2004</strain>
    </source>
</reference>
<evidence type="ECO:0000256" key="1">
    <source>
        <dbReference type="SAM" id="Phobius"/>
    </source>
</evidence>